<keyword evidence="2" id="KW-1185">Reference proteome</keyword>
<feature type="non-terminal residue" evidence="1">
    <location>
        <position position="65"/>
    </location>
</feature>
<evidence type="ECO:0000313" key="1">
    <source>
        <dbReference type="EMBL" id="VDM68255.1"/>
    </source>
</evidence>
<protein>
    <submittedName>
        <fullName evidence="1">Uncharacterized protein</fullName>
    </submittedName>
</protein>
<proteinExistence type="predicted"/>
<dbReference type="AlphaFoldDB" id="A0A3P7KAD3"/>
<dbReference type="EMBL" id="UYYB01008225">
    <property type="protein sequence ID" value="VDM68255.1"/>
    <property type="molecule type" value="Genomic_DNA"/>
</dbReference>
<organism evidence="1 2">
    <name type="scientific">Strongylus vulgaris</name>
    <name type="common">Blood worm</name>
    <dbReference type="NCBI Taxonomy" id="40348"/>
    <lineage>
        <taxon>Eukaryota</taxon>
        <taxon>Metazoa</taxon>
        <taxon>Ecdysozoa</taxon>
        <taxon>Nematoda</taxon>
        <taxon>Chromadorea</taxon>
        <taxon>Rhabditida</taxon>
        <taxon>Rhabditina</taxon>
        <taxon>Rhabditomorpha</taxon>
        <taxon>Strongyloidea</taxon>
        <taxon>Strongylidae</taxon>
        <taxon>Strongylus</taxon>
    </lineage>
</organism>
<name>A0A3P7KAD3_STRVU</name>
<evidence type="ECO:0000313" key="2">
    <source>
        <dbReference type="Proteomes" id="UP000270094"/>
    </source>
</evidence>
<sequence>MSTICPSPTTPTFDLAKFLSGALQIKRDAHLLSSFGTLSAAPEILLNSTSISPVSPGSEGRKRRR</sequence>
<accession>A0A3P7KAD3</accession>
<gene>
    <name evidence="1" type="ORF">SVUK_LOCUS3253</name>
</gene>
<dbReference type="Proteomes" id="UP000270094">
    <property type="component" value="Unassembled WGS sequence"/>
</dbReference>
<reference evidence="1 2" key="1">
    <citation type="submission" date="2018-11" db="EMBL/GenBank/DDBJ databases">
        <authorList>
            <consortium name="Pathogen Informatics"/>
        </authorList>
    </citation>
    <scope>NUCLEOTIDE SEQUENCE [LARGE SCALE GENOMIC DNA]</scope>
</reference>